<sequence>MKLSSEVERFLEYKSSTGNLPNVGESYWALDSAEGMDRMRRRLCSDNSQWVSYYRKNGLLLENENKAEVDPKSENNIGNDDDKKSILEVFDNLSINTVPASVIDIDSEVSSIPSQSTLRDFNNDNEDGYEIIDDPLELDSNPEDKNRKVLRSLVPGDMVIDLWNVSRIVGLEAIEGLLIMGKTHIYIIDHYLHRSDGEIVETGDAPESQRDPYVRMITGSSQPLDDVNFASVGSKDHEVWTWSLEGIKCISKRQFLLRDVAIEFFFLNNTSVLITSVSARERDFIHSRITTVRNNHGFEQSLAKEANDDLLYALSHSNNHQKLMSSKASSFTSRLSNVFATNTFTLATKKWQKGKISNFYYLMLVNTIAGRTFNDLTQYPIFPWVLADYESKELDLTDPKSFRDLSKPMGAQTERREREFQERYEALSQLEDPRSPPFHYGTHYSSAMIVSSYLIRLQPFTQSYLLLQGGRFDHANRLFHSIEGTWKSASQDNTTDVRELIPEFYYLPEFLINSNRYNFGHLASMDPHETESKGVPVNDVQLPPWSKNDPYLFVQKHREALESDYVSRHLHKWIDLIFGYKQTGSAAVESTNVFNHLSYRGAIDLESIKDPMEKLAAIGIIHNFGQTPSQVFSRPHPA</sequence>
<dbReference type="PANTHER" id="PTHR46108:SF4">
    <property type="entry name" value="BLUE CHEESE"/>
    <property type="match status" value="1"/>
</dbReference>
<accession>A0A1E3PDF0</accession>
<dbReference type="PROSITE" id="PS51783">
    <property type="entry name" value="PH_BEACH"/>
    <property type="match status" value="1"/>
</dbReference>
<dbReference type="OrthoDB" id="26681at2759"/>
<feature type="domain" description="BEACH-type PH" evidence="4">
    <location>
        <begin position="154"/>
        <end position="290"/>
    </location>
</feature>
<dbReference type="InterPro" id="IPR011993">
    <property type="entry name" value="PH-like_dom_sf"/>
</dbReference>
<dbReference type="CDD" id="cd01201">
    <property type="entry name" value="PH_BEACH"/>
    <property type="match status" value="1"/>
</dbReference>
<keyword evidence="6" id="KW-1185">Reference proteome</keyword>
<protein>
    <submittedName>
        <fullName evidence="5">Beach-domain-containing protein</fullName>
    </submittedName>
</protein>
<dbReference type="Proteomes" id="UP000095009">
    <property type="component" value="Unassembled WGS sequence"/>
</dbReference>
<name>A0A1E3PDF0_9ASCO</name>
<dbReference type="SUPFAM" id="SSF50729">
    <property type="entry name" value="PH domain-like"/>
    <property type="match status" value="1"/>
</dbReference>
<evidence type="ECO:0000313" key="5">
    <source>
        <dbReference type="EMBL" id="ODQ63408.1"/>
    </source>
</evidence>
<reference evidence="5 6" key="1">
    <citation type="journal article" date="2016" name="Proc. Natl. Acad. Sci. U.S.A.">
        <title>Comparative genomics of biotechnologically important yeasts.</title>
        <authorList>
            <person name="Riley R."/>
            <person name="Haridas S."/>
            <person name="Wolfe K.H."/>
            <person name="Lopes M.R."/>
            <person name="Hittinger C.T."/>
            <person name="Goeker M."/>
            <person name="Salamov A.A."/>
            <person name="Wisecaver J.H."/>
            <person name="Long T.M."/>
            <person name="Calvey C.H."/>
            <person name="Aerts A.L."/>
            <person name="Barry K.W."/>
            <person name="Choi C."/>
            <person name="Clum A."/>
            <person name="Coughlan A.Y."/>
            <person name="Deshpande S."/>
            <person name="Douglass A.P."/>
            <person name="Hanson S.J."/>
            <person name="Klenk H.-P."/>
            <person name="LaButti K.M."/>
            <person name="Lapidus A."/>
            <person name="Lindquist E.A."/>
            <person name="Lipzen A.M."/>
            <person name="Meier-Kolthoff J.P."/>
            <person name="Ohm R.A."/>
            <person name="Otillar R.P."/>
            <person name="Pangilinan J.L."/>
            <person name="Peng Y."/>
            <person name="Rokas A."/>
            <person name="Rosa C.A."/>
            <person name="Scheuner C."/>
            <person name="Sibirny A.A."/>
            <person name="Slot J.C."/>
            <person name="Stielow J.B."/>
            <person name="Sun H."/>
            <person name="Kurtzman C.P."/>
            <person name="Blackwell M."/>
            <person name="Grigoriev I.V."/>
            <person name="Jeffries T.W."/>
        </authorList>
    </citation>
    <scope>NUCLEOTIDE SEQUENCE [LARGE SCALE GENOMIC DNA]</scope>
    <source>
        <strain evidence="5 6">DSM 6958</strain>
    </source>
</reference>
<organism evidence="5 6">
    <name type="scientific">Nadsonia fulvescens var. elongata DSM 6958</name>
    <dbReference type="NCBI Taxonomy" id="857566"/>
    <lineage>
        <taxon>Eukaryota</taxon>
        <taxon>Fungi</taxon>
        <taxon>Dikarya</taxon>
        <taxon>Ascomycota</taxon>
        <taxon>Saccharomycotina</taxon>
        <taxon>Dipodascomycetes</taxon>
        <taxon>Dipodascales</taxon>
        <taxon>Dipodascales incertae sedis</taxon>
        <taxon>Nadsonia</taxon>
    </lineage>
</organism>
<dbReference type="InterPro" id="IPR051944">
    <property type="entry name" value="BEACH_domain_protein"/>
</dbReference>
<dbReference type="FunFam" id="1.10.1540.10:FF:000002">
    <property type="entry name" value="WD repeat and FYVE domain containing 3"/>
    <property type="match status" value="1"/>
</dbReference>
<feature type="non-terminal residue" evidence="5">
    <location>
        <position position="638"/>
    </location>
</feature>
<dbReference type="InterPro" id="IPR036372">
    <property type="entry name" value="BEACH_dom_sf"/>
</dbReference>
<dbReference type="SUPFAM" id="SSF81837">
    <property type="entry name" value="BEACH domain"/>
    <property type="match status" value="1"/>
</dbReference>
<feature type="domain" description="BEACH" evidence="3">
    <location>
        <begin position="336"/>
        <end position="638"/>
    </location>
</feature>
<keyword evidence="2" id="KW-0677">Repeat</keyword>
<dbReference type="PANTHER" id="PTHR46108">
    <property type="entry name" value="BLUE CHEESE"/>
    <property type="match status" value="1"/>
</dbReference>
<dbReference type="Gene3D" id="2.30.29.30">
    <property type="entry name" value="Pleckstrin-homology domain (PH domain)/Phosphotyrosine-binding domain (PTB)"/>
    <property type="match status" value="1"/>
</dbReference>
<evidence type="ECO:0000259" key="3">
    <source>
        <dbReference type="PROSITE" id="PS50197"/>
    </source>
</evidence>
<dbReference type="Pfam" id="PF14844">
    <property type="entry name" value="PH_BEACH"/>
    <property type="match status" value="1"/>
</dbReference>
<dbReference type="Pfam" id="PF02138">
    <property type="entry name" value="Beach"/>
    <property type="match status" value="1"/>
</dbReference>
<proteinExistence type="predicted"/>
<dbReference type="STRING" id="857566.A0A1E3PDF0"/>
<dbReference type="SMART" id="SM01026">
    <property type="entry name" value="Beach"/>
    <property type="match status" value="1"/>
</dbReference>
<keyword evidence="1" id="KW-0853">WD repeat</keyword>
<evidence type="ECO:0000256" key="2">
    <source>
        <dbReference type="ARBA" id="ARBA00022737"/>
    </source>
</evidence>
<gene>
    <name evidence="5" type="ORF">NADFUDRAFT_84527</name>
</gene>
<dbReference type="InterPro" id="IPR000409">
    <property type="entry name" value="BEACH_dom"/>
</dbReference>
<dbReference type="AlphaFoldDB" id="A0A1E3PDF0"/>
<dbReference type="InterPro" id="IPR023362">
    <property type="entry name" value="PH-BEACH_dom"/>
</dbReference>
<dbReference type="PROSITE" id="PS50197">
    <property type="entry name" value="BEACH"/>
    <property type="match status" value="1"/>
</dbReference>
<evidence type="ECO:0000256" key="1">
    <source>
        <dbReference type="ARBA" id="ARBA00022574"/>
    </source>
</evidence>
<dbReference type="EMBL" id="KV454415">
    <property type="protein sequence ID" value="ODQ63408.1"/>
    <property type="molecule type" value="Genomic_DNA"/>
</dbReference>
<dbReference type="CDD" id="cd06071">
    <property type="entry name" value="Beach"/>
    <property type="match status" value="1"/>
</dbReference>
<evidence type="ECO:0000259" key="4">
    <source>
        <dbReference type="PROSITE" id="PS51783"/>
    </source>
</evidence>
<evidence type="ECO:0000313" key="6">
    <source>
        <dbReference type="Proteomes" id="UP000095009"/>
    </source>
</evidence>
<dbReference type="Gene3D" id="1.10.1540.10">
    <property type="entry name" value="BEACH domain"/>
    <property type="match status" value="1"/>
</dbReference>